<keyword evidence="4" id="KW-1185">Reference proteome</keyword>
<reference evidence="3 4" key="1">
    <citation type="submission" date="2022-10" db="EMBL/GenBank/DDBJ databases">
        <title>Defluviimonas sp. nov., isolated from ocean surface sediments.</title>
        <authorList>
            <person name="He W."/>
            <person name="Wang L."/>
            <person name="Zhang D.-F."/>
        </authorList>
    </citation>
    <scope>NUCLEOTIDE SEQUENCE [LARGE SCALE GENOMIC DNA]</scope>
    <source>
        <strain evidence="3 4">WL0024</strain>
    </source>
</reference>
<dbReference type="Proteomes" id="UP001209535">
    <property type="component" value="Unassembled WGS sequence"/>
</dbReference>
<dbReference type="Pfam" id="PF00795">
    <property type="entry name" value="CN_hydrolase"/>
    <property type="match status" value="1"/>
</dbReference>
<dbReference type="CDD" id="cd07197">
    <property type="entry name" value="nitrilase"/>
    <property type="match status" value="1"/>
</dbReference>
<dbReference type="InterPro" id="IPR001110">
    <property type="entry name" value="UPF0012_CS"/>
</dbReference>
<evidence type="ECO:0000256" key="1">
    <source>
        <dbReference type="ARBA" id="ARBA00010613"/>
    </source>
</evidence>
<dbReference type="InterPro" id="IPR036526">
    <property type="entry name" value="C-N_Hydrolase_sf"/>
</dbReference>
<accession>A0ABT2WXT6</accession>
<dbReference type="RefSeq" id="WP_263332127.1">
    <property type="nucleotide sequence ID" value="NZ_JAOVQO010000001.1"/>
</dbReference>
<evidence type="ECO:0000313" key="4">
    <source>
        <dbReference type="Proteomes" id="UP001209535"/>
    </source>
</evidence>
<organism evidence="3 4">
    <name type="scientific">Albidovulum salinarum</name>
    <dbReference type="NCBI Taxonomy" id="2984153"/>
    <lineage>
        <taxon>Bacteria</taxon>
        <taxon>Pseudomonadati</taxon>
        <taxon>Pseudomonadota</taxon>
        <taxon>Alphaproteobacteria</taxon>
        <taxon>Rhodobacterales</taxon>
        <taxon>Paracoccaceae</taxon>
        <taxon>Albidovulum</taxon>
    </lineage>
</organism>
<name>A0ABT2WXT6_9RHOB</name>
<comment type="caution">
    <text evidence="3">The sequence shown here is derived from an EMBL/GenBank/DDBJ whole genome shotgun (WGS) entry which is preliminary data.</text>
</comment>
<proteinExistence type="inferred from homology"/>
<sequence>MTPFAIAGVQMHVSALNSNVEGMIHRLDILMARFPWTQMVLFSELAPYGPLPRFAQPFENEALDQFRAAARRYKVWLIPGSMFEKAEDGRIYNTSAVIDPTGHVVSRYRKMFPFRPYESEVEAGTEFCVFDVPEVGRFGLSICYDIWFPETTRQLTSAGVEVLLHPVLTGTTDRDAELAIARATAAQFQCYVIDVNGLSAGGVGRSLVVDPAATVLHQSGGQEDMFPIEVDLDQVRRQRETGIKGLGQVLKSFRDRSAEFSVYDRTSGADAYLKTLGPLEMPRQGSRLGLEIPVVSAHTMSHAVHNLAFHSARSDAEDLPPPLADKSASG</sequence>
<feature type="domain" description="CN hydrolase" evidence="2">
    <location>
        <begin position="4"/>
        <end position="232"/>
    </location>
</feature>
<dbReference type="PROSITE" id="PS50263">
    <property type="entry name" value="CN_HYDROLASE"/>
    <property type="match status" value="1"/>
</dbReference>
<dbReference type="SUPFAM" id="SSF56317">
    <property type="entry name" value="Carbon-nitrogen hydrolase"/>
    <property type="match status" value="1"/>
</dbReference>
<comment type="similarity">
    <text evidence="1">Belongs to the carbon-nitrogen hydrolase superfamily. NIT1/NIT2 family.</text>
</comment>
<keyword evidence="3" id="KW-0378">Hydrolase</keyword>
<dbReference type="EMBL" id="JAOVQO010000001">
    <property type="protein sequence ID" value="MCU9846491.1"/>
    <property type="molecule type" value="Genomic_DNA"/>
</dbReference>
<gene>
    <name evidence="3" type="ORF">OEZ60_00540</name>
</gene>
<dbReference type="GO" id="GO:0016787">
    <property type="term" value="F:hydrolase activity"/>
    <property type="evidence" value="ECO:0007669"/>
    <property type="project" value="UniProtKB-KW"/>
</dbReference>
<protein>
    <submittedName>
        <fullName evidence="3">Carbon-nitrogen hydrolase family protein</fullName>
    </submittedName>
</protein>
<dbReference type="PROSITE" id="PS01227">
    <property type="entry name" value="UPF0012"/>
    <property type="match status" value="1"/>
</dbReference>
<dbReference type="InterPro" id="IPR003010">
    <property type="entry name" value="C-N_Hydrolase"/>
</dbReference>
<evidence type="ECO:0000259" key="2">
    <source>
        <dbReference type="PROSITE" id="PS50263"/>
    </source>
</evidence>
<dbReference type="PANTHER" id="PTHR23088">
    <property type="entry name" value="NITRILASE-RELATED"/>
    <property type="match status" value="1"/>
</dbReference>
<dbReference type="Gene3D" id="3.60.110.10">
    <property type="entry name" value="Carbon-nitrogen hydrolase"/>
    <property type="match status" value="1"/>
</dbReference>
<dbReference type="PANTHER" id="PTHR23088:SF27">
    <property type="entry name" value="DEAMINATED GLUTATHIONE AMIDASE"/>
    <property type="match status" value="1"/>
</dbReference>
<evidence type="ECO:0000313" key="3">
    <source>
        <dbReference type="EMBL" id="MCU9846491.1"/>
    </source>
</evidence>